<reference evidence="1 2" key="1">
    <citation type="submission" date="2018-04" db="EMBL/GenBank/DDBJ databases">
        <title>The genome of golden apple snail Pomacea canaliculata provides insight into stress tolerance and invasive adaptation.</title>
        <authorList>
            <person name="Liu C."/>
            <person name="Liu B."/>
            <person name="Ren Y."/>
            <person name="Zhang Y."/>
            <person name="Wang H."/>
            <person name="Li S."/>
            <person name="Jiang F."/>
            <person name="Yin L."/>
            <person name="Zhang G."/>
            <person name="Qian W."/>
            <person name="Fan W."/>
        </authorList>
    </citation>
    <scope>NUCLEOTIDE SEQUENCE [LARGE SCALE GENOMIC DNA]</scope>
    <source>
        <strain evidence="1">SZHN2017</strain>
        <tissue evidence="1">Muscle</tissue>
    </source>
</reference>
<sequence>MKKIWLVRIQRDEGPLFRSEIGQGFVAAFVPEDFRPLTLKENKEDLNQMLYQVCLHGKTSNVEKKEISLQFAIPCHKQMPTQIREITAGSPLSNIAK</sequence>
<dbReference type="Proteomes" id="UP000245119">
    <property type="component" value="Linkage Group LG14"/>
</dbReference>
<gene>
    <name evidence="1" type="ORF">C0Q70_21738</name>
</gene>
<evidence type="ECO:0000313" key="1">
    <source>
        <dbReference type="EMBL" id="PVD19173.1"/>
    </source>
</evidence>
<proteinExistence type="predicted"/>
<comment type="caution">
    <text evidence="1">The sequence shown here is derived from an EMBL/GenBank/DDBJ whole genome shotgun (WGS) entry which is preliminary data.</text>
</comment>
<organism evidence="1 2">
    <name type="scientific">Pomacea canaliculata</name>
    <name type="common">Golden apple snail</name>
    <dbReference type="NCBI Taxonomy" id="400727"/>
    <lineage>
        <taxon>Eukaryota</taxon>
        <taxon>Metazoa</taxon>
        <taxon>Spiralia</taxon>
        <taxon>Lophotrochozoa</taxon>
        <taxon>Mollusca</taxon>
        <taxon>Gastropoda</taxon>
        <taxon>Caenogastropoda</taxon>
        <taxon>Architaenioglossa</taxon>
        <taxon>Ampullarioidea</taxon>
        <taxon>Ampullariidae</taxon>
        <taxon>Pomacea</taxon>
    </lineage>
</organism>
<protein>
    <submittedName>
        <fullName evidence="1">Uncharacterized protein</fullName>
    </submittedName>
</protein>
<keyword evidence="2" id="KW-1185">Reference proteome</keyword>
<dbReference type="AlphaFoldDB" id="A0A2T7NDC9"/>
<evidence type="ECO:0000313" key="2">
    <source>
        <dbReference type="Proteomes" id="UP000245119"/>
    </source>
</evidence>
<dbReference type="EMBL" id="PZQS01000014">
    <property type="protein sequence ID" value="PVD19173.1"/>
    <property type="molecule type" value="Genomic_DNA"/>
</dbReference>
<accession>A0A2T7NDC9</accession>
<name>A0A2T7NDC9_POMCA</name>